<accession>A0ABT5VWD0</accession>
<dbReference type="Proteomes" id="UP001528920">
    <property type="component" value="Unassembled WGS sequence"/>
</dbReference>
<gene>
    <name evidence="2" type="ORF">L3049_17150</name>
</gene>
<protein>
    <submittedName>
        <fullName evidence="2">DUF5808 domain-containing protein</fullName>
    </submittedName>
</protein>
<name>A0ABT5VWD0_9BACT</name>
<organism evidence="2 3">
    <name type="scientific">Paralabilibaculum antarcticum</name>
    <dbReference type="NCBI Taxonomy" id="2912572"/>
    <lineage>
        <taxon>Bacteria</taxon>
        <taxon>Pseudomonadati</taxon>
        <taxon>Bacteroidota</taxon>
        <taxon>Bacteroidia</taxon>
        <taxon>Marinilabiliales</taxon>
        <taxon>Marinifilaceae</taxon>
        <taxon>Paralabilibaculum</taxon>
    </lineage>
</organism>
<sequence>MKKKFDQQLLDTMSRDLGNWHGPFYSNRKDPRLIVPKYNPMMGWTFNFASPYTYVMVIAIVLIIVCYQLFL</sequence>
<comment type="caution">
    <text evidence="2">The sequence shown here is derived from an EMBL/GenBank/DDBJ whole genome shotgun (WGS) entry which is preliminary data.</text>
</comment>
<reference evidence="2 3" key="1">
    <citation type="submission" date="2022-01" db="EMBL/GenBank/DDBJ databases">
        <title>Labilibaculum sp. nov, a marine bacterium isolated from Antarctica.</title>
        <authorList>
            <person name="Dai W."/>
        </authorList>
    </citation>
    <scope>NUCLEOTIDE SEQUENCE [LARGE SCALE GENOMIC DNA]</scope>
    <source>
        <strain evidence="2 3">DW002</strain>
    </source>
</reference>
<evidence type="ECO:0000313" key="2">
    <source>
        <dbReference type="EMBL" id="MDE5419723.1"/>
    </source>
</evidence>
<keyword evidence="3" id="KW-1185">Reference proteome</keyword>
<dbReference type="EMBL" id="JAKJSC010000005">
    <property type="protein sequence ID" value="MDE5419723.1"/>
    <property type="molecule type" value="Genomic_DNA"/>
</dbReference>
<feature type="transmembrane region" description="Helical" evidence="1">
    <location>
        <begin position="51"/>
        <end position="70"/>
    </location>
</feature>
<keyword evidence="1" id="KW-0472">Membrane</keyword>
<dbReference type="RefSeq" id="WP_275111052.1">
    <property type="nucleotide sequence ID" value="NZ_JAKJSC010000005.1"/>
</dbReference>
<evidence type="ECO:0000313" key="3">
    <source>
        <dbReference type="Proteomes" id="UP001528920"/>
    </source>
</evidence>
<proteinExistence type="predicted"/>
<evidence type="ECO:0000256" key="1">
    <source>
        <dbReference type="SAM" id="Phobius"/>
    </source>
</evidence>
<keyword evidence="1" id="KW-1133">Transmembrane helix</keyword>
<keyword evidence="1" id="KW-0812">Transmembrane</keyword>